<protein>
    <submittedName>
        <fullName evidence="1">Uncharacterized protein</fullName>
    </submittedName>
</protein>
<dbReference type="AlphaFoldDB" id="A0A8H3KSL8"/>
<proteinExistence type="predicted"/>
<accession>A0A8H3KSL8</accession>
<evidence type="ECO:0000313" key="2">
    <source>
        <dbReference type="Proteomes" id="UP000615446"/>
    </source>
</evidence>
<evidence type="ECO:0000313" key="1">
    <source>
        <dbReference type="EMBL" id="GES73320.1"/>
    </source>
</evidence>
<gene>
    <name evidence="1" type="ORF">RCL2_000086100</name>
</gene>
<name>A0A8H3KSL8_9GLOM</name>
<dbReference type="Proteomes" id="UP000615446">
    <property type="component" value="Unassembled WGS sequence"/>
</dbReference>
<dbReference type="EMBL" id="BLAL01000006">
    <property type="protein sequence ID" value="GES73320.1"/>
    <property type="molecule type" value="Genomic_DNA"/>
</dbReference>
<organism evidence="1 2">
    <name type="scientific">Rhizophagus clarus</name>
    <dbReference type="NCBI Taxonomy" id="94130"/>
    <lineage>
        <taxon>Eukaryota</taxon>
        <taxon>Fungi</taxon>
        <taxon>Fungi incertae sedis</taxon>
        <taxon>Mucoromycota</taxon>
        <taxon>Glomeromycotina</taxon>
        <taxon>Glomeromycetes</taxon>
        <taxon>Glomerales</taxon>
        <taxon>Glomeraceae</taxon>
        <taxon>Rhizophagus</taxon>
    </lineage>
</organism>
<comment type="caution">
    <text evidence="1">The sequence shown here is derived from an EMBL/GenBank/DDBJ whole genome shotgun (WGS) entry which is preliminary data.</text>
</comment>
<sequence length="124" mass="14528">MATSLSPLKVFWFFRLRVLYSKWMELNDDSSIGCICIERFATGNHADWDIFVNQAFNMFLHPSDLDVKTLGHRHRTGNTRALECNRLQNEWIGIYKSAFLEEVGDGFRSWMVVTFLNIRNLTYA</sequence>
<reference evidence="1" key="1">
    <citation type="submission" date="2019-10" db="EMBL/GenBank/DDBJ databases">
        <title>Conservation and host-specific expression of non-tandemly repeated heterogenous ribosome RNA gene in arbuscular mycorrhizal fungi.</title>
        <authorList>
            <person name="Maeda T."/>
            <person name="Kobayashi Y."/>
            <person name="Nakagawa T."/>
            <person name="Ezawa T."/>
            <person name="Yamaguchi K."/>
            <person name="Bino T."/>
            <person name="Nishimoto Y."/>
            <person name="Shigenobu S."/>
            <person name="Kawaguchi M."/>
        </authorList>
    </citation>
    <scope>NUCLEOTIDE SEQUENCE</scope>
    <source>
        <strain evidence="1">HR1</strain>
    </source>
</reference>